<sequence length="1204" mass="128724">MILSKMLYQEAPRGSEHGAGGRGRRGGSGGDARFGDYRGAVMRPPPQSVFVSRSRQTSGEQPDPGTAHDGQFRAAGTGRGGAVAIPGAAAAAPGADPPPHRHYGQAARRAMRAGSGSGDAPAETAPAAGAPRRMPSRDTLQGAGQRGQPVRSAWVHTSPGERVDGSGGMTSGRGAAHGLQMHQPTPRLARVPVLPLQTAFIGGDDYHYAAQHPDALADAVYHAQYMPTFSGAATPGAAGDAAGGRALVDEVSERIRLASLADVHYDYQAPSREAAGPAGRPVSVQAANPWSFAPRPNRRKLLKFTIGGRWTDIAAAPSGSMACAVVGRDGLFTHPMEDANGDTQLYNLSPQRWSLATDMQCVLWRPSYHIVTGSSNGNVMVWDPTSTGESLAQKFSESLRRINRLAYKPDDARVVYVAYTNGDITGWDTRTKGRRTTFNANTHASTQDIDCNPQDANSLAAITQEGVVLTWDIRNPKKELRRIFAHGVSSGQCIAWHPSGRFIASGGSEHVIKIWDLKATSTKKLSPSTYCSIKTLHIVHRVQWRPGHDTQISSCAGVHDPLLQVWDMHNPNHSFIYHDKHSSGIAGFTWHDKNTVWSVGLRGQLVQCDMQSDAILTSGLLPHTVADFSPNTRICVATGEHDARHGRSLDWITSQQFYASNLRPAHELAGRLGSGDSADNPPGAPLAAGLGSSSDPQQTTGVDTFLPNLPQPYVDEHVLDGSAQIKADVVKFLSKNYRYDSGSLKGCCETNSRAAIVVGLWDMAKFWQVLSTVFGDARPLKSRRRQKAKPAVQGREQSDAALDNMASQPTVVATNTTTGVQSAATSRSSSVMFVSKPVTSTVPRVGSSDDEPPAKGPDVRWQALASQGLAAVTPADVRQSLSTGPLDIAGDGLGLRDAADLPLRAQAVWPGHSAGAGRLERGFMSLSHSNLQQAGGTGSRSRRRAHRAGIDDGTAASMHAAQQDDPDVTLSNLHRRYLHRDDVLATGLLDAALGLSLSKRPTFAFGDTAAATATAAAAVPAAGSAKQSIEAQRRVSRADLKLALESCAYYANKGDVQTALTAALLLRGFIRLSEWNAIKGWFVDYIDQLDLYQEHVVATDIILAAPFDDIQDQLSTDTSIVLTCSRCGEKLEGDPNVGYIWCNDCNKAANWCVVCQLPVRGRYIWCKGCNHGGHADHMGEWFEEQGQQLCPAGCGHKCQIGPIN</sequence>
<dbReference type="GO" id="GO:0016239">
    <property type="term" value="P:positive regulation of macroautophagy"/>
    <property type="evidence" value="ECO:0007669"/>
    <property type="project" value="TreeGrafter"/>
</dbReference>
<evidence type="ECO:0000259" key="5">
    <source>
        <dbReference type="Pfam" id="PF17120"/>
    </source>
</evidence>
<dbReference type="GO" id="GO:0005829">
    <property type="term" value="C:cytosol"/>
    <property type="evidence" value="ECO:0007669"/>
    <property type="project" value="TreeGrafter"/>
</dbReference>
<feature type="region of interest" description="Disordered" evidence="4">
    <location>
        <begin position="780"/>
        <end position="802"/>
    </location>
</feature>
<feature type="compositionally biased region" description="Gly residues" evidence="4">
    <location>
        <begin position="17"/>
        <end position="32"/>
    </location>
</feature>
<evidence type="ECO:0000313" key="6">
    <source>
        <dbReference type="EMBL" id="KAJ1735043.1"/>
    </source>
</evidence>
<dbReference type="InterPro" id="IPR001680">
    <property type="entry name" value="WD40_rpt"/>
</dbReference>
<dbReference type="GO" id="GO:0061700">
    <property type="term" value="C:GATOR2 complex"/>
    <property type="evidence" value="ECO:0007669"/>
    <property type="project" value="TreeGrafter"/>
</dbReference>
<gene>
    <name evidence="6" type="primary">RTC1</name>
    <name evidence="6" type="ORF">LPJ61_000763</name>
</gene>
<accession>A0A9W7YI86</accession>
<comment type="caution">
    <text evidence="6">The sequence shown here is derived from an EMBL/GenBank/DDBJ whole genome shotgun (WGS) entry which is preliminary data.</text>
</comment>
<dbReference type="InterPro" id="IPR036322">
    <property type="entry name" value="WD40_repeat_dom_sf"/>
</dbReference>
<dbReference type="Pfam" id="PF00400">
    <property type="entry name" value="WD40"/>
    <property type="match status" value="1"/>
</dbReference>
<keyword evidence="2" id="KW-0677">Repeat</keyword>
<keyword evidence="1 3" id="KW-0853">WD repeat</keyword>
<evidence type="ECO:0000256" key="4">
    <source>
        <dbReference type="SAM" id="MobiDB-lite"/>
    </source>
</evidence>
<dbReference type="PROSITE" id="PS50082">
    <property type="entry name" value="WD_REPEATS_2"/>
    <property type="match status" value="1"/>
</dbReference>
<feature type="compositionally biased region" description="Low complexity" evidence="4">
    <location>
        <begin position="82"/>
        <end position="94"/>
    </location>
</feature>
<dbReference type="EMBL" id="JANBOI010000044">
    <property type="protein sequence ID" value="KAJ1735043.1"/>
    <property type="molecule type" value="Genomic_DNA"/>
</dbReference>
<dbReference type="Gene3D" id="2.130.10.10">
    <property type="entry name" value="YVTN repeat-like/Quinoprotein amine dehydrogenase"/>
    <property type="match status" value="1"/>
</dbReference>
<dbReference type="InterPro" id="IPR015943">
    <property type="entry name" value="WD40/YVTN_repeat-like_dom_sf"/>
</dbReference>
<feature type="repeat" description="WD" evidence="3">
    <location>
        <begin position="494"/>
        <end position="525"/>
    </location>
</feature>
<name>A0A9W7YI86_9FUNG</name>
<dbReference type="InterPro" id="IPR037590">
    <property type="entry name" value="WDR24"/>
</dbReference>
<dbReference type="SUPFAM" id="SSF50978">
    <property type="entry name" value="WD40 repeat-like"/>
    <property type="match status" value="1"/>
</dbReference>
<dbReference type="Pfam" id="PF17120">
    <property type="entry name" value="zf-RING_16"/>
    <property type="match status" value="1"/>
</dbReference>
<dbReference type="PANTHER" id="PTHR46200:SF1">
    <property type="entry name" value="GATOR COMPLEX PROTEIN WDR24"/>
    <property type="match status" value="1"/>
</dbReference>
<protein>
    <submittedName>
        <fullName evidence="6">SEA (Seh1-associated) complex subunit</fullName>
    </submittedName>
</protein>
<reference evidence="6" key="1">
    <citation type="submission" date="2022-07" db="EMBL/GenBank/DDBJ databases">
        <title>Phylogenomic reconstructions and comparative analyses of Kickxellomycotina fungi.</title>
        <authorList>
            <person name="Reynolds N.K."/>
            <person name="Stajich J.E."/>
            <person name="Barry K."/>
            <person name="Grigoriev I.V."/>
            <person name="Crous P."/>
            <person name="Smith M.E."/>
        </authorList>
    </citation>
    <scope>NUCLEOTIDE SEQUENCE</scope>
    <source>
        <strain evidence="6">BCRC 34381</strain>
    </source>
</reference>
<dbReference type="AlphaFoldDB" id="A0A9W7YI86"/>
<evidence type="ECO:0000256" key="3">
    <source>
        <dbReference type="PROSITE-ProRule" id="PRU00221"/>
    </source>
</evidence>
<dbReference type="InterPro" id="IPR049566">
    <property type="entry name" value="WDR59_RTC1-like_RING_Znf"/>
</dbReference>
<dbReference type="PANTHER" id="PTHR46200">
    <property type="entry name" value="GATOR COMPLEX PROTEIN WDR24"/>
    <property type="match status" value="1"/>
</dbReference>
<organism evidence="6 7">
    <name type="scientific">Coemansia biformis</name>
    <dbReference type="NCBI Taxonomy" id="1286918"/>
    <lineage>
        <taxon>Eukaryota</taxon>
        <taxon>Fungi</taxon>
        <taxon>Fungi incertae sedis</taxon>
        <taxon>Zoopagomycota</taxon>
        <taxon>Kickxellomycotina</taxon>
        <taxon>Kickxellomycetes</taxon>
        <taxon>Kickxellales</taxon>
        <taxon>Kickxellaceae</taxon>
        <taxon>Coemansia</taxon>
    </lineage>
</organism>
<dbReference type="OrthoDB" id="60955at2759"/>
<keyword evidence="7" id="KW-1185">Reference proteome</keyword>
<evidence type="ECO:0000256" key="1">
    <source>
        <dbReference type="ARBA" id="ARBA00022574"/>
    </source>
</evidence>
<evidence type="ECO:0000313" key="7">
    <source>
        <dbReference type="Proteomes" id="UP001143981"/>
    </source>
</evidence>
<evidence type="ECO:0000256" key="2">
    <source>
        <dbReference type="ARBA" id="ARBA00022737"/>
    </source>
</evidence>
<feature type="compositionally biased region" description="Low complexity" evidence="4">
    <location>
        <begin position="106"/>
        <end position="131"/>
    </location>
</feature>
<dbReference type="Proteomes" id="UP001143981">
    <property type="component" value="Unassembled WGS sequence"/>
</dbReference>
<feature type="compositionally biased region" description="Polar residues" evidence="4">
    <location>
        <begin position="691"/>
        <end position="702"/>
    </location>
</feature>
<dbReference type="CDD" id="cd16693">
    <property type="entry name" value="mRING-H2-C3H3C2_WDR24"/>
    <property type="match status" value="1"/>
</dbReference>
<feature type="region of interest" description="Disordered" evidence="4">
    <location>
        <begin position="1"/>
        <end position="167"/>
    </location>
</feature>
<feature type="domain" description="WDR59/RTC1-like RING zinc finger" evidence="5">
    <location>
        <begin position="1150"/>
        <end position="1199"/>
    </location>
</feature>
<dbReference type="SMART" id="SM00320">
    <property type="entry name" value="WD40"/>
    <property type="match status" value="6"/>
</dbReference>
<feature type="region of interest" description="Disordered" evidence="4">
    <location>
        <begin position="669"/>
        <end position="707"/>
    </location>
</feature>
<feature type="compositionally biased region" description="Polar residues" evidence="4">
    <location>
        <begin position="49"/>
        <end position="60"/>
    </location>
</feature>
<dbReference type="GO" id="GO:0005774">
    <property type="term" value="C:vacuolar membrane"/>
    <property type="evidence" value="ECO:0007669"/>
    <property type="project" value="TreeGrafter"/>
</dbReference>
<dbReference type="GO" id="GO:1904263">
    <property type="term" value="P:positive regulation of TORC1 signaling"/>
    <property type="evidence" value="ECO:0007669"/>
    <property type="project" value="TreeGrafter"/>
</dbReference>
<proteinExistence type="predicted"/>